<gene>
    <name evidence="1" type="ORF">NM208_g2579</name>
</gene>
<evidence type="ECO:0000313" key="1">
    <source>
        <dbReference type="EMBL" id="KAJ3545302.1"/>
    </source>
</evidence>
<dbReference type="Proteomes" id="UP001148629">
    <property type="component" value="Unassembled WGS sequence"/>
</dbReference>
<organism evidence="1 2">
    <name type="scientific">Fusarium decemcellulare</name>
    <dbReference type="NCBI Taxonomy" id="57161"/>
    <lineage>
        <taxon>Eukaryota</taxon>
        <taxon>Fungi</taxon>
        <taxon>Dikarya</taxon>
        <taxon>Ascomycota</taxon>
        <taxon>Pezizomycotina</taxon>
        <taxon>Sordariomycetes</taxon>
        <taxon>Hypocreomycetidae</taxon>
        <taxon>Hypocreales</taxon>
        <taxon>Nectriaceae</taxon>
        <taxon>Fusarium</taxon>
        <taxon>Fusarium decemcellulare species complex</taxon>
    </lineage>
</organism>
<dbReference type="EMBL" id="JANRMS010000156">
    <property type="protein sequence ID" value="KAJ3545302.1"/>
    <property type="molecule type" value="Genomic_DNA"/>
</dbReference>
<keyword evidence="2" id="KW-1185">Reference proteome</keyword>
<protein>
    <submittedName>
        <fullName evidence="1">Uncharacterized protein</fullName>
    </submittedName>
</protein>
<evidence type="ECO:0000313" key="2">
    <source>
        <dbReference type="Proteomes" id="UP001148629"/>
    </source>
</evidence>
<accession>A0ACC1SRY1</accession>
<sequence>MEKETEKQKKDVLAGCDVKQEPEPQPTAVSYPGFASTPTTLHMPPHCAHLHRNRPYGAAGTTSNIWLGAFKSLYNFDNGESSEDRWSDVATTGAIREGDQQDDKPRVKKLEAMKACEEWIERLWDIKRRARCQVPFSQTSPSGRTADEVFTPLMDGPGSI</sequence>
<comment type="caution">
    <text evidence="1">The sequence shown here is derived from an EMBL/GenBank/DDBJ whole genome shotgun (WGS) entry which is preliminary data.</text>
</comment>
<proteinExistence type="predicted"/>
<name>A0ACC1SRY1_9HYPO</name>
<reference evidence="1" key="1">
    <citation type="submission" date="2022-08" db="EMBL/GenBank/DDBJ databases">
        <title>Genome Sequence of Fusarium decemcellulare.</title>
        <authorList>
            <person name="Buettner E."/>
        </authorList>
    </citation>
    <scope>NUCLEOTIDE SEQUENCE</scope>
    <source>
        <strain evidence="1">Babe19</strain>
    </source>
</reference>